<gene>
    <name evidence="2" type="ORF">PLOB_00029421</name>
</gene>
<dbReference type="InterPro" id="IPR039840">
    <property type="entry name" value="NAA80"/>
</dbReference>
<dbReference type="Pfam" id="PF00583">
    <property type="entry name" value="Acetyltransf_1"/>
    <property type="match status" value="1"/>
</dbReference>
<keyword evidence="3" id="KW-1185">Reference proteome</keyword>
<protein>
    <recommendedName>
        <fullName evidence="1">N-acetyltransferase domain-containing protein</fullName>
    </recommendedName>
</protein>
<organism evidence="2 3">
    <name type="scientific">Porites lobata</name>
    <dbReference type="NCBI Taxonomy" id="104759"/>
    <lineage>
        <taxon>Eukaryota</taxon>
        <taxon>Metazoa</taxon>
        <taxon>Cnidaria</taxon>
        <taxon>Anthozoa</taxon>
        <taxon>Hexacorallia</taxon>
        <taxon>Scleractinia</taxon>
        <taxon>Fungiina</taxon>
        <taxon>Poritidae</taxon>
        <taxon>Porites</taxon>
    </lineage>
</organism>
<dbReference type="InterPro" id="IPR016181">
    <property type="entry name" value="Acyl_CoA_acyltransferase"/>
</dbReference>
<comment type="caution">
    <text evidence="2">The sequence shown here is derived from an EMBL/GenBank/DDBJ whole genome shotgun (WGS) entry which is preliminary data.</text>
</comment>
<dbReference type="SUPFAM" id="SSF55729">
    <property type="entry name" value="Acyl-CoA N-acyltransferases (Nat)"/>
    <property type="match status" value="1"/>
</dbReference>
<reference evidence="2 3" key="1">
    <citation type="submission" date="2022-05" db="EMBL/GenBank/DDBJ databases">
        <authorList>
            <consortium name="Genoscope - CEA"/>
            <person name="William W."/>
        </authorList>
    </citation>
    <scope>NUCLEOTIDE SEQUENCE [LARGE SCALE GENOMIC DNA]</scope>
</reference>
<dbReference type="PROSITE" id="PS51186">
    <property type="entry name" value="GNAT"/>
    <property type="match status" value="1"/>
</dbReference>
<evidence type="ECO:0000259" key="1">
    <source>
        <dbReference type="PROSITE" id="PS51186"/>
    </source>
</evidence>
<dbReference type="Gene3D" id="3.40.630.30">
    <property type="match status" value="1"/>
</dbReference>
<accession>A0ABN8NVE9</accession>
<name>A0ABN8NVE9_9CNID</name>
<dbReference type="EMBL" id="CALNXK010000037">
    <property type="protein sequence ID" value="CAH3122508.1"/>
    <property type="molecule type" value="Genomic_DNA"/>
</dbReference>
<dbReference type="PANTHER" id="PTHR13538">
    <property type="entry name" value="N-ACETYLTRANSFERASE 6"/>
    <property type="match status" value="1"/>
</dbReference>
<dbReference type="CDD" id="cd04301">
    <property type="entry name" value="NAT_SF"/>
    <property type="match status" value="1"/>
</dbReference>
<evidence type="ECO:0000313" key="3">
    <source>
        <dbReference type="Proteomes" id="UP001159405"/>
    </source>
</evidence>
<dbReference type="Proteomes" id="UP001159405">
    <property type="component" value="Unassembled WGS sequence"/>
</dbReference>
<proteinExistence type="predicted"/>
<feature type="domain" description="N-acetyltransferase" evidence="1">
    <location>
        <begin position="10"/>
        <end position="156"/>
    </location>
</feature>
<evidence type="ECO:0000313" key="2">
    <source>
        <dbReference type="EMBL" id="CAH3122508.1"/>
    </source>
</evidence>
<dbReference type="PANTHER" id="PTHR13538:SF4">
    <property type="entry name" value="N-ALPHA-ACETYLTRANSFERASE 80"/>
    <property type="match status" value="1"/>
</dbReference>
<sequence>MAERERVKIVSLRNNPDLLEETANFLNKEWPLSLTARLHYLTENKEDFPCSLILLQTADQQNLSRVIGHSRLNKVLGKPTSVFLSCVLIEKAKRGHGFGKKLMEFTEAHASQLGCTAIYLSTTNKCKFYEHLGYQFCSQVSPVKTSSSVFTSSQLAILQGQSEEQKPKQQQDNESNSDNYKIKNFREKNNHLLDDHQSRQKISNPCHCGVNSIVNHSNKHQNICHDDGISLLEETVSPSALPLPPPPPPPTPPIPHHLLHTPSQQRTVLAVSLWMMKEI</sequence>
<dbReference type="InterPro" id="IPR000182">
    <property type="entry name" value="GNAT_dom"/>
</dbReference>